<dbReference type="Proteomes" id="UP000012179">
    <property type="component" value="Chromosome"/>
</dbReference>
<dbReference type="AlphaFoldDB" id="A0A1W6SQR0"/>
<dbReference type="OrthoDB" id="371328at2"/>
<evidence type="ECO:0000313" key="2">
    <source>
        <dbReference type="Proteomes" id="UP000012179"/>
    </source>
</evidence>
<evidence type="ECO:0000313" key="1">
    <source>
        <dbReference type="EMBL" id="ARO88168.1"/>
    </source>
</evidence>
<dbReference type="RefSeq" id="WP_004177688.1">
    <property type="nucleotide sequence ID" value="NZ_CP021106.3"/>
</dbReference>
<sequence length="188" mass="19973">MPPRSKVGELPAEVRAWLDRALADNQFGEYEALSVMLEERGFAISKSSLHRYGTKLERRLAAIKASTEAAAAIAAAAPDEADNRSNAIISIVQTEIFEALLAMQEAEESGDPGKRKKTDPGKRIAILGHAAKNIATLTRSSVNLKKHQADVYAKAQSAAAAAEKIAKKGGLSAEAVAEIRKQILGIAA</sequence>
<dbReference type="KEGG" id="nlc:EBAPG3_010480"/>
<reference evidence="1 2" key="1">
    <citation type="journal article" date="2015" name="Int. J. Syst. Evol. Microbiol.">
        <title>Nitrosospira lacus sp. nov., a psychrotolerant, ammonia-oxidizing bacterium from sandy lake sediment.</title>
        <authorList>
            <person name="Urakawa H."/>
            <person name="Garcia J.C."/>
            <person name="Nielsen J.L."/>
            <person name="Le V.Q."/>
            <person name="Kozlowski J.A."/>
            <person name="Stein L.Y."/>
            <person name="Lim C.K."/>
            <person name="Pommerening-Roser A."/>
            <person name="Martens-Habbena W."/>
            <person name="Stahl D.A."/>
            <person name="Klotz M.G."/>
        </authorList>
    </citation>
    <scope>NUCLEOTIDE SEQUENCE [LARGE SCALE GENOMIC DNA]</scope>
    <source>
        <strain evidence="1 2">APG3</strain>
    </source>
</reference>
<protein>
    <submittedName>
        <fullName evidence="1">Terminase</fullName>
    </submittedName>
</protein>
<accession>A0A1W6SQR0</accession>
<name>A0A1W6SQR0_9PROT</name>
<organism evidence="1 2">
    <name type="scientific">Nitrosospira lacus</name>
    <dbReference type="NCBI Taxonomy" id="1288494"/>
    <lineage>
        <taxon>Bacteria</taxon>
        <taxon>Pseudomonadati</taxon>
        <taxon>Pseudomonadota</taxon>
        <taxon>Betaproteobacteria</taxon>
        <taxon>Nitrosomonadales</taxon>
        <taxon>Nitrosomonadaceae</taxon>
        <taxon>Nitrosospira</taxon>
    </lineage>
</organism>
<proteinExistence type="predicted"/>
<dbReference type="InterPro" id="IPR021874">
    <property type="entry name" value="Phage_Mu_Gp27"/>
</dbReference>
<keyword evidence="2" id="KW-1185">Reference proteome</keyword>
<dbReference type="EMBL" id="CP021106">
    <property type="protein sequence ID" value="ARO88168.1"/>
    <property type="molecule type" value="Genomic_DNA"/>
</dbReference>
<dbReference type="Pfam" id="PF11985">
    <property type="entry name" value="Phage_Mu_Gp27"/>
    <property type="match status" value="1"/>
</dbReference>
<gene>
    <name evidence="1" type="ORF">EBAPG3_010480</name>
</gene>
<dbReference type="eggNOG" id="ENOG502Z8Y4">
    <property type="taxonomic scope" value="Bacteria"/>
</dbReference>